<dbReference type="SMART" id="SM01048">
    <property type="entry name" value="C6"/>
    <property type="match status" value="1"/>
</dbReference>
<evidence type="ECO:0000256" key="1">
    <source>
        <dbReference type="SAM" id="SignalP"/>
    </source>
</evidence>
<name>A0AAV5SRM0_9BILA</name>
<sequence>IWIVSLLIAFPSQINAECDCSDVEKELEEERRADEFYHGCRACRTPVIAVDSCPKFGFDCDATLPLRNSAISIGPSRSQCLSLRCDGSVAQLASDGVIVRKVSCNDREWTVGNETSDSVICAKPCNPGLCKASYPQPSPPADFVPLQVSPATETNEQQCAIAGCEPNHLLVALRPDGTKAEELVATSVTCTGDGKWKYDKGSYEFVMCNALPTLKCAVLTGDWDPNQCAATFNNCGQQYKCTAGTASTTAYTCGIGQLQPIIKGTASNIKLNSITCDTTKGEWLYTTGTTVFSQAQIASLIGAIPYQYSCIGTDGPPSPKCLTLTFTPWDTNDCGTVLSRTCQKATINDCGFTCPNDYVPALRFMNGIVATGKVFEPAGVTCTWNGWEFKYKDDFGFVQTVSQATLMTGPGLPWSWACATPMASGGCKTCTQLPVLSSESVGASDGSWQPDSSIDTSGQCLGLERVCTGMTATTVVTIKVYSDAAGTNEVESLSNLSSEVPVEMVCNADGVWELKDTGKVVGQLKCVFS</sequence>
<evidence type="ECO:0000313" key="5">
    <source>
        <dbReference type="Proteomes" id="UP001432027"/>
    </source>
</evidence>
<evidence type="ECO:0000313" key="3">
    <source>
        <dbReference type="EMBL" id="GMS86021.1"/>
    </source>
</evidence>
<gene>
    <name evidence="4" type="ORF">PENTCL1PPCAC_30427</name>
    <name evidence="3" type="ORF">PENTCL1PPCAC_8196</name>
</gene>
<evidence type="ECO:0000313" key="4">
    <source>
        <dbReference type="EMBL" id="GMT08253.1"/>
    </source>
</evidence>
<accession>A0AAV5SRM0</accession>
<dbReference type="Proteomes" id="UP001432027">
    <property type="component" value="Unassembled WGS sequence"/>
</dbReference>
<feature type="signal peptide" evidence="1">
    <location>
        <begin position="1"/>
        <end position="16"/>
    </location>
</feature>
<feature type="domain" description="C6" evidence="2">
    <location>
        <begin position="430"/>
        <end position="526"/>
    </location>
</feature>
<protein>
    <recommendedName>
        <fullName evidence="2">C6 domain-containing protein</fullName>
    </recommendedName>
</protein>
<feature type="chain" id="PRO_5044714677" description="C6 domain-containing protein" evidence="1">
    <location>
        <begin position="17"/>
        <end position="529"/>
    </location>
</feature>
<dbReference type="EMBL" id="BTSX01000047">
    <property type="protein sequence ID" value="GMT08253.1"/>
    <property type="molecule type" value="Genomic_DNA"/>
</dbReference>
<dbReference type="AlphaFoldDB" id="A0AAV5SRM0"/>
<comment type="caution">
    <text evidence="3">The sequence shown here is derived from an EMBL/GenBank/DDBJ whole genome shotgun (WGS) entry which is preliminary data.</text>
</comment>
<keyword evidence="5" id="KW-1185">Reference proteome</keyword>
<dbReference type="InterPro" id="IPR002601">
    <property type="entry name" value="C6_domain"/>
</dbReference>
<dbReference type="EMBL" id="BTSX01000002">
    <property type="protein sequence ID" value="GMS86021.1"/>
    <property type="molecule type" value="Genomic_DNA"/>
</dbReference>
<organism evidence="3 5">
    <name type="scientific">Pristionchus entomophagus</name>
    <dbReference type="NCBI Taxonomy" id="358040"/>
    <lineage>
        <taxon>Eukaryota</taxon>
        <taxon>Metazoa</taxon>
        <taxon>Ecdysozoa</taxon>
        <taxon>Nematoda</taxon>
        <taxon>Chromadorea</taxon>
        <taxon>Rhabditida</taxon>
        <taxon>Rhabditina</taxon>
        <taxon>Diplogasteromorpha</taxon>
        <taxon>Diplogasteroidea</taxon>
        <taxon>Neodiplogasteridae</taxon>
        <taxon>Pristionchus</taxon>
    </lineage>
</organism>
<evidence type="ECO:0000259" key="2">
    <source>
        <dbReference type="SMART" id="SM01048"/>
    </source>
</evidence>
<keyword evidence="1" id="KW-0732">Signal</keyword>
<feature type="non-terminal residue" evidence="3">
    <location>
        <position position="1"/>
    </location>
</feature>
<reference evidence="3" key="1">
    <citation type="submission" date="2023-10" db="EMBL/GenBank/DDBJ databases">
        <title>Genome assembly of Pristionchus species.</title>
        <authorList>
            <person name="Yoshida K."/>
            <person name="Sommer R.J."/>
        </authorList>
    </citation>
    <scope>NUCLEOTIDE SEQUENCE</scope>
    <source>
        <strain evidence="3">RS0144</strain>
    </source>
</reference>
<proteinExistence type="predicted"/>